<accession>Q16969</accession>
<proteinExistence type="evidence at transcript level"/>
<feature type="signal peptide" evidence="1">
    <location>
        <begin position="1"/>
        <end position="17"/>
    </location>
</feature>
<sequence length="274" mass="30680">MEAYLVVLIAIAGIAHSNEHNLRCPQNGTEMPGFNDSIRLQFLAMHNGYRSKLALGHISITEESESDDDDDFGFLPDFAPRASKMRYLEYDCEAEKSAYMSARNCSDSSSPPEGYDENKYIFENSNNISEAALKAMISWAKEAFNLNKTKEGEGVLYRSNHDISNFANLAWDAREKFGCAVVNCPLGEIDDETNHDGETYATTIHVVCHYPKINKTEGQPIYKVGTPCDDCSEYTKKADNTTSADPVCIPDDGVCFIGSKADYDSKEFYRFREL</sequence>
<protein>
    <submittedName>
        <fullName evidence="3">Neutrophil inhibitory factor</fullName>
    </submittedName>
</protein>
<dbReference type="InterPro" id="IPR014044">
    <property type="entry name" value="CAP_dom"/>
</dbReference>
<feature type="chain" id="PRO_5004183992" evidence="1">
    <location>
        <begin position="18"/>
        <end position="274"/>
    </location>
</feature>
<evidence type="ECO:0000256" key="1">
    <source>
        <dbReference type="SAM" id="SignalP"/>
    </source>
</evidence>
<dbReference type="PANTHER" id="PTHR10334">
    <property type="entry name" value="CYSTEINE-RICH SECRETORY PROTEIN-RELATED"/>
    <property type="match status" value="1"/>
</dbReference>
<reference evidence="3" key="1">
    <citation type="journal article" date="1994" name="J. Biol. Chem.">
        <title>A hookworm glycoprotein that inhibits neutrophil function is a ligand of the integrin CD11b/CD18.</title>
        <authorList>
            <person name="Moyle M."/>
            <person name="Foster D.L."/>
            <person name="McGrath D.E."/>
            <person name="Brown S.M."/>
            <person name="Laroche Y."/>
            <person name="de Meutter J."/>
            <person name="Stanssens P."/>
            <person name="Bogowitz C.A."/>
            <person name="Fried V.A."/>
            <person name="Ely J.A."/>
            <person name="Soule H.R."/>
            <person name="Vlasuk G.P."/>
        </authorList>
    </citation>
    <scope>NUCLEOTIDE SEQUENCE</scope>
    <source>
        <tissue evidence="3">Homogenate</tissue>
    </source>
</reference>
<keyword evidence="1" id="KW-0732">Signal</keyword>
<dbReference type="SMART" id="SM00198">
    <property type="entry name" value="SCP"/>
    <property type="match status" value="1"/>
</dbReference>
<dbReference type="AlphaFoldDB" id="Q16969"/>
<dbReference type="InterPro" id="IPR035940">
    <property type="entry name" value="CAP_sf"/>
</dbReference>
<dbReference type="SUPFAM" id="SSF55797">
    <property type="entry name" value="PR-1-like"/>
    <property type="match status" value="1"/>
</dbReference>
<gene>
    <name evidence="3" type="primary">NIF</name>
</gene>
<name>Q16969_ANCCA</name>
<dbReference type="EMBL" id="L27427">
    <property type="protein sequence ID" value="AAA27789.1"/>
    <property type="molecule type" value="mRNA"/>
</dbReference>
<dbReference type="PIR" id="A54419">
    <property type="entry name" value="A54419"/>
</dbReference>
<dbReference type="SMR" id="Q16969"/>
<dbReference type="Pfam" id="PF00188">
    <property type="entry name" value="CAP"/>
    <property type="match status" value="1"/>
</dbReference>
<feature type="domain" description="SCP" evidence="2">
    <location>
        <begin position="37"/>
        <end position="217"/>
    </location>
</feature>
<evidence type="ECO:0000313" key="3">
    <source>
        <dbReference type="EMBL" id="AAA27789.1"/>
    </source>
</evidence>
<dbReference type="CDD" id="cd05380">
    <property type="entry name" value="CAP_euk"/>
    <property type="match status" value="1"/>
</dbReference>
<organism evidence="3">
    <name type="scientific">Ancylostoma caninum</name>
    <name type="common">Dog hookworm</name>
    <dbReference type="NCBI Taxonomy" id="29170"/>
    <lineage>
        <taxon>Eukaryota</taxon>
        <taxon>Metazoa</taxon>
        <taxon>Ecdysozoa</taxon>
        <taxon>Nematoda</taxon>
        <taxon>Chromadorea</taxon>
        <taxon>Rhabditida</taxon>
        <taxon>Rhabditina</taxon>
        <taxon>Rhabditomorpha</taxon>
        <taxon>Strongyloidea</taxon>
        <taxon>Ancylostomatidae</taxon>
        <taxon>Ancylostomatinae</taxon>
        <taxon>Ancylostoma</taxon>
    </lineage>
</organism>
<dbReference type="InterPro" id="IPR001283">
    <property type="entry name" value="CRISP-related"/>
</dbReference>
<evidence type="ECO:0000259" key="2">
    <source>
        <dbReference type="SMART" id="SM00198"/>
    </source>
</evidence>
<dbReference type="Gene3D" id="3.40.33.10">
    <property type="entry name" value="CAP"/>
    <property type="match status" value="1"/>
</dbReference>